<feature type="domain" description="NADAR" evidence="2">
    <location>
        <begin position="432"/>
        <end position="570"/>
    </location>
</feature>
<feature type="compositionally biased region" description="Pro residues" evidence="1">
    <location>
        <begin position="192"/>
        <end position="212"/>
    </location>
</feature>
<dbReference type="HOGENOM" id="CLU_457814_0_0_1"/>
<feature type="compositionally biased region" description="Polar residues" evidence="1">
    <location>
        <begin position="1"/>
        <end position="14"/>
    </location>
</feature>
<dbReference type="Proteomes" id="UP000007431">
    <property type="component" value="Unassembled WGS sequence"/>
</dbReference>
<dbReference type="InParanoid" id="D8PNC6"/>
<feature type="region of interest" description="Disordered" evidence="1">
    <location>
        <begin position="1"/>
        <end position="293"/>
    </location>
</feature>
<dbReference type="PRINTS" id="PR01217">
    <property type="entry name" value="PRICHEXTENSN"/>
</dbReference>
<name>D8PNC6_SCHCM</name>
<feature type="compositionally biased region" description="Pro residues" evidence="1">
    <location>
        <begin position="88"/>
        <end position="108"/>
    </location>
</feature>
<evidence type="ECO:0000259" key="2">
    <source>
        <dbReference type="Pfam" id="PF08719"/>
    </source>
</evidence>
<gene>
    <name evidence="3" type="ORF">SCHCODRAFT_254861</name>
</gene>
<accession>D8PNC6</accession>
<dbReference type="SUPFAM" id="SSF143990">
    <property type="entry name" value="YbiA-like"/>
    <property type="match status" value="1"/>
</dbReference>
<dbReference type="Gene3D" id="1.10.357.40">
    <property type="entry name" value="YbiA-like"/>
    <property type="match status" value="1"/>
</dbReference>
<dbReference type="OMA" id="WTPLRHT"/>
<dbReference type="AlphaFoldDB" id="D8PNC6"/>
<keyword evidence="4" id="KW-1185">Reference proteome</keyword>
<feature type="compositionally biased region" description="Low complexity" evidence="1">
    <location>
        <begin position="213"/>
        <end position="230"/>
    </location>
</feature>
<dbReference type="InterPro" id="IPR012816">
    <property type="entry name" value="NADAR"/>
</dbReference>
<evidence type="ECO:0000313" key="4">
    <source>
        <dbReference type="Proteomes" id="UP000007431"/>
    </source>
</evidence>
<feature type="compositionally biased region" description="Low complexity" evidence="1">
    <location>
        <begin position="151"/>
        <end position="165"/>
    </location>
</feature>
<feature type="compositionally biased region" description="Basic residues" evidence="1">
    <location>
        <begin position="242"/>
        <end position="252"/>
    </location>
</feature>
<organism evidence="4">
    <name type="scientific">Schizophyllum commune (strain H4-8 / FGSC 9210)</name>
    <name type="common">Split gill fungus</name>
    <dbReference type="NCBI Taxonomy" id="578458"/>
    <lineage>
        <taxon>Eukaryota</taxon>
        <taxon>Fungi</taxon>
        <taxon>Dikarya</taxon>
        <taxon>Basidiomycota</taxon>
        <taxon>Agaricomycotina</taxon>
        <taxon>Agaricomycetes</taxon>
        <taxon>Agaricomycetidae</taxon>
        <taxon>Agaricales</taxon>
        <taxon>Schizophyllaceae</taxon>
        <taxon>Schizophyllum</taxon>
    </lineage>
</organism>
<dbReference type="STRING" id="578458.D8PNC6"/>
<dbReference type="Pfam" id="PF08719">
    <property type="entry name" value="NADAR"/>
    <property type="match status" value="1"/>
</dbReference>
<feature type="region of interest" description="Disordered" evidence="1">
    <location>
        <begin position="375"/>
        <end position="399"/>
    </location>
</feature>
<dbReference type="CDD" id="cd15457">
    <property type="entry name" value="NADAR"/>
    <property type="match status" value="1"/>
</dbReference>
<reference evidence="3 4" key="1">
    <citation type="journal article" date="2010" name="Nat. Biotechnol.">
        <title>Genome sequence of the model mushroom Schizophyllum commune.</title>
        <authorList>
            <person name="Ohm R.A."/>
            <person name="de Jong J.F."/>
            <person name="Lugones L.G."/>
            <person name="Aerts A."/>
            <person name="Kothe E."/>
            <person name="Stajich J.E."/>
            <person name="de Vries R.P."/>
            <person name="Record E."/>
            <person name="Levasseur A."/>
            <person name="Baker S.E."/>
            <person name="Bartholomew K.A."/>
            <person name="Coutinho P.M."/>
            <person name="Erdmann S."/>
            <person name="Fowler T.J."/>
            <person name="Gathman A.C."/>
            <person name="Lombard V."/>
            <person name="Henrissat B."/>
            <person name="Knabe N."/>
            <person name="Kuees U."/>
            <person name="Lilly W.W."/>
            <person name="Lindquist E."/>
            <person name="Lucas S."/>
            <person name="Magnuson J.K."/>
            <person name="Piumi F."/>
            <person name="Raudaskoski M."/>
            <person name="Salamov A."/>
            <person name="Schmutz J."/>
            <person name="Schwarze F.W.M.R."/>
            <person name="vanKuyk P.A."/>
            <person name="Horton J.S."/>
            <person name="Grigoriev I.V."/>
            <person name="Woesten H.A.B."/>
        </authorList>
    </citation>
    <scope>NUCLEOTIDE SEQUENCE [LARGE SCALE GENOMIC DNA]</scope>
    <source>
        <strain evidence="4">H4-8 / FGSC 9210</strain>
    </source>
</reference>
<evidence type="ECO:0000256" key="1">
    <source>
        <dbReference type="SAM" id="MobiDB-lite"/>
    </source>
</evidence>
<dbReference type="eggNOG" id="ENOG502RBUE">
    <property type="taxonomic scope" value="Eukaryota"/>
</dbReference>
<proteinExistence type="predicted"/>
<dbReference type="EMBL" id="GL377302">
    <property type="protein sequence ID" value="EFJ01505.1"/>
    <property type="molecule type" value="Genomic_DNA"/>
</dbReference>
<dbReference type="InterPro" id="IPR037238">
    <property type="entry name" value="YbiA-like_sf"/>
</dbReference>
<dbReference type="VEuPathDB" id="FungiDB:SCHCODRAFT_02537781"/>
<evidence type="ECO:0000313" key="3">
    <source>
        <dbReference type="EMBL" id="EFJ01505.1"/>
    </source>
</evidence>
<sequence length="581" mass="63540">MPPQFAGSQSQWQSYGEPPVVPPAPVPERRSSATKVFKSALKKSRASPQPQDALPPGFVPTPSPQPMNAGGDPQVINLLPPNFVPNGMPAPMPPPGSAIIPPRMPPVFTPGGPGPSIHAFTPRSDSSTSPEPTPGRGRTQTPFPREAVPLSESETGSESSQSTQTRDYRAPSRVYGVPPPPMFAQPAQAQPPVIPQSVPMPQPSPAPPPPSVYPQQAQPVYPQPMQGFVPQPQPPPPEPTQSRHRSRRHRRRSDQPDAQDLLRHPYSPQPQGAPVYGPGITVPSRAENPLPDPPRDLYEFSPWKRLVGLPTTEFLMREGWQRPDVDAQLPPDHEHKHGGFLRAFGKKNKRSKHGSDAGGVRYVPVFPDRIQEDAGAMGAGGSTSGHGHARSHSDPPDLENLTRGWTHNFVQPRPGGAPATGGAVPPPGRAAIYFTQSAPYPGWMQHSPHRVLYNGIEWPTAHHLYESFRFEGREDIQRMMRGVPAAQTNEITMRYQAMANPMFDESFMQRLDEVLYLKFTQHPDLALQLLSTGDAWLVYNDLADAHWGNGPDGSGRNEFGQALMRLRDRLSARQGGGLRAA</sequence>
<protein>
    <recommendedName>
        <fullName evidence="2">NADAR domain-containing protein</fullName>
    </recommendedName>
</protein>